<evidence type="ECO:0000313" key="8">
    <source>
        <dbReference type="Proteomes" id="UP001530400"/>
    </source>
</evidence>
<dbReference type="InterPro" id="IPR024158">
    <property type="entry name" value="Mt_import_TIM15"/>
</dbReference>
<reference evidence="7 8" key="1">
    <citation type="submission" date="2024-10" db="EMBL/GenBank/DDBJ databases">
        <title>Updated reference genomes for cyclostephanoid diatoms.</title>
        <authorList>
            <person name="Roberts W.R."/>
            <person name="Alverson A.J."/>
        </authorList>
    </citation>
    <scope>NUCLEOTIDE SEQUENCE [LARGE SCALE GENOMIC DNA]</scope>
    <source>
        <strain evidence="7 8">AJA010-31</strain>
    </source>
</reference>
<keyword evidence="8" id="KW-1185">Reference proteome</keyword>
<accession>A0ABD3NQU2</accession>
<keyword evidence="1" id="KW-0479">Metal-binding</keyword>
<protein>
    <recommendedName>
        <fullName evidence="6">DNL-type domain-containing protein</fullName>
    </recommendedName>
</protein>
<evidence type="ECO:0000256" key="3">
    <source>
        <dbReference type="ARBA" id="ARBA00022833"/>
    </source>
</evidence>
<evidence type="ECO:0000256" key="5">
    <source>
        <dbReference type="SAM" id="MobiDB-lite"/>
    </source>
</evidence>
<keyword evidence="3" id="KW-0862">Zinc</keyword>
<dbReference type="Pfam" id="PF05180">
    <property type="entry name" value="zf-DNL"/>
    <property type="match status" value="1"/>
</dbReference>
<sequence>MQQREVSLHCSLFLFSLPPISPQEMLSVQSHRSIKALPVFYAHNRRQLHRFIAASSRAERGLHDQRTSCTRHHGHSYNKPTTRLLHSTKCTLSKNANGENNLKTPNPLQSLSNDTSVSETTDSLAESFTDVPGTTNTKSKTLAIIYTCKVCDTRSAKQFTEHSYRHGVVLVRCPGCQNLHLIADRLGWFEDQDDDGQGWDVEKALAKAGENVKAVSHGDVLELTLDDIIGGKSS</sequence>
<name>A0ABD3NQU2_9STRA</name>
<dbReference type="PANTHER" id="PTHR20922:SF13">
    <property type="entry name" value="DNL-TYPE ZINC FINGER PROTEIN"/>
    <property type="match status" value="1"/>
</dbReference>
<evidence type="ECO:0000259" key="6">
    <source>
        <dbReference type="PROSITE" id="PS51501"/>
    </source>
</evidence>
<feature type="domain" description="DNL-type" evidence="6">
    <location>
        <begin position="137"/>
        <end position="234"/>
    </location>
</feature>
<evidence type="ECO:0000313" key="7">
    <source>
        <dbReference type="EMBL" id="KAL3778287.1"/>
    </source>
</evidence>
<evidence type="ECO:0000256" key="2">
    <source>
        <dbReference type="ARBA" id="ARBA00022771"/>
    </source>
</evidence>
<dbReference type="EMBL" id="JALLPJ020000994">
    <property type="protein sequence ID" value="KAL3778287.1"/>
    <property type="molecule type" value="Genomic_DNA"/>
</dbReference>
<gene>
    <name evidence="7" type="ORF">ACHAWO_006855</name>
</gene>
<comment type="caution">
    <text evidence="7">The sequence shown here is derived from an EMBL/GenBank/DDBJ whole genome shotgun (WGS) entry which is preliminary data.</text>
</comment>
<dbReference type="Proteomes" id="UP001530400">
    <property type="component" value="Unassembled WGS sequence"/>
</dbReference>
<keyword evidence="2 4" id="KW-0863">Zinc-finger</keyword>
<feature type="region of interest" description="Disordered" evidence="5">
    <location>
        <begin position="95"/>
        <end position="121"/>
    </location>
</feature>
<dbReference type="PANTHER" id="PTHR20922">
    <property type="entry name" value="DNL-TYPE ZINC FINGER PROTEIN"/>
    <property type="match status" value="1"/>
</dbReference>
<proteinExistence type="predicted"/>
<dbReference type="AlphaFoldDB" id="A0ABD3NQU2"/>
<organism evidence="7 8">
    <name type="scientific">Cyclotella atomus</name>
    <dbReference type="NCBI Taxonomy" id="382360"/>
    <lineage>
        <taxon>Eukaryota</taxon>
        <taxon>Sar</taxon>
        <taxon>Stramenopiles</taxon>
        <taxon>Ochrophyta</taxon>
        <taxon>Bacillariophyta</taxon>
        <taxon>Coscinodiscophyceae</taxon>
        <taxon>Thalassiosirophycidae</taxon>
        <taxon>Stephanodiscales</taxon>
        <taxon>Stephanodiscaceae</taxon>
        <taxon>Cyclotella</taxon>
    </lineage>
</organism>
<dbReference type="GO" id="GO:0008270">
    <property type="term" value="F:zinc ion binding"/>
    <property type="evidence" value="ECO:0007669"/>
    <property type="project" value="UniProtKB-KW"/>
</dbReference>
<evidence type="ECO:0000256" key="4">
    <source>
        <dbReference type="PROSITE-ProRule" id="PRU00834"/>
    </source>
</evidence>
<dbReference type="PROSITE" id="PS51501">
    <property type="entry name" value="ZF_DNL"/>
    <property type="match status" value="1"/>
</dbReference>
<dbReference type="InterPro" id="IPR007853">
    <property type="entry name" value="Znf_DNL-typ"/>
</dbReference>
<evidence type="ECO:0000256" key="1">
    <source>
        <dbReference type="ARBA" id="ARBA00022723"/>
    </source>
</evidence>